<accession>A0ABN7HUX3</accession>
<protein>
    <recommendedName>
        <fullName evidence="11">Outer membrane protein</fullName>
    </recommendedName>
</protein>
<sequence>MQAVPKARAALLPHVSGGWARAYNGIVTEDFPTQHYWQSGWTVVLTQPVFDWAKWTAYRQADYVVARQRLQFASVAQQTILNAAQAYFDLLAAGDELARVEDYQRALDAHLALLARAKAAGEATLVDVRDGESSRAQALVQRLDAQTRMQLARTALERITGKPAEALAALPPGGTPALEPADVESWVTQAQTRGYSVQIGELALQIAKLDTERERAARYPSADVQLTHTPAGAAAGYARPTTTTTGMLEVMIPVFSGGEVTAKVNEAMALEDKARNELEAAVRDAGTDARTQWVGVDSGRLRVAALDRLVQQAQAALDATRIGFGAGSRTSLDVLRATDALYASRRDLIRARYDAVLALLRLLAQTSMLDLDEVARINVQLFAAMPTQRVAVRESGAERSARPVGASAGAVQRAASPQMVAAPQIAISGAQAAPRVESNRQGPSAPVLAPPVVESVWPLAPDAAHGPTAANMAAASPGQATNYTPLVP</sequence>
<comment type="subcellular location">
    <subcellularLocation>
        <location evidence="1">Cell outer membrane</location>
    </subcellularLocation>
</comment>
<dbReference type="PANTHER" id="PTHR30026">
    <property type="entry name" value="OUTER MEMBRANE PROTEIN TOLC"/>
    <property type="match status" value="1"/>
</dbReference>
<evidence type="ECO:0000256" key="1">
    <source>
        <dbReference type="ARBA" id="ARBA00004442"/>
    </source>
</evidence>
<dbReference type="InterPro" id="IPR051906">
    <property type="entry name" value="TolC-like"/>
</dbReference>
<evidence type="ECO:0000256" key="6">
    <source>
        <dbReference type="ARBA" id="ARBA00023136"/>
    </source>
</evidence>
<evidence type="ECO:0000313" key="10">
    <source>
        <dbReference type="Proteomes" id="UP000656319"/>
    </source>
</evidence>
<evidence type="ECO:0000256" key="3">
    <source>
        <dbReference type="ARBA" id="ARBA00022448"/>
    </source>
</evidence>
<keyword evidence="10" id="KW-1185">Reference proteome</keyword>
<dbReference type="InterPro" id="IPR003423">
    <property type="entry name" value="OMP_efflux"/>
</dbReference>
<keyword evidence="5" id="KW-0812">Transmembrane</keyword>
<dbReference type="Pfam" id="PF02321">
    <property type="entry name" value="OEP"/>
    <property type="match status" value="2"/>
</dbReference>
<dbReference type="PANTHER" id="PTHR30026:SF20">
    <property type="entry name" value="OUTER MEMBRANE PROTEIN TOLC"/>
    <property type="match status" value="1"/>
</dbReference>
<evidence type="ECO:0000256" key="7">
    <source>
        <dbReference type="ARBA" id="ARBA00023237"/>
    </source>
</evidence>
<evidence type="ECO:0008006" key="11">
    <source>
        <dbReference type="Google" id="ProtNLM"/>
    </source>
</evidence>
<feature type="compositionally biased region" description="Polar residues" evidence="8">
    <location>
        <begin position="478"/>
        <end position="488"/>
    </location>
</feature>
<evidence type="ECO:0000313" key="9">
    <source>
        <dbReference type="EMBL" id="CAD6539034.1"/>
    </source>
</evidence>
<feature type="region of interest" description="Disordered" evidence="8">
    <location>
        <begin position="467"/>
        <end position="488"/>
    </location>
</feature>
<evidence type="ECO:0000256" key="4">
    <source>
        <dbReference type="ARBA" id="ARBA00022452"/>
    </source>
</evidence>
<dbReference type="SUPFAM" id="SSF56954">
    <property type="entry name" value="Outer membrane efflux proteins (OEP)"/>
    <property type="match status" value="1"/>
</dbReference>
<keyword evidence="6" id="KW-0472">Membrane</keyword>
<dbReference type="EMBL" id="CAJHCQ010000008">
    <property type="protein sequence ID" value="CAD6539034.1"/>
    <property type="molecule type" value="Genomic_DNA"/>
</dbReference>
<dbReference type="Gene3D" id="1.20.1600.10">
    <property type="entry name" value="Outer membrane efflux proteins (OEP)"/>
    <property type="match status" value="1"/>
</dbReference>
<keyword evidence="7" id="KW-0998">Cell outer membrane</keyword>
<reference evidence="9 10" key="1">
    <citation type="submission" date="2020-10" db="EMBL/GenBank/DDBJ databases">
        <authorList>
            <person name="Peeters C."/>
        </authorList>
    </citation>
    <scope>NUCLEOTIDE SEQUENCE [LARGE SCALE GENOMIC DNA]</scope>
    <source>
        <strain evidence="9 10">LMG 27952</strain>
    </source>
</reference>
<comment type="caution">
    <text evidence="9">The sequence shown here is derived from an EMBL/GenBank/DDBJ whole genome shotgun (WGS) entry which is preliminary data.</text>
</comment>
<proteinExistence type="inferred from homology"/>
<evidence type="ECO:0000256" key="5">
    <source>
        <dbReference type="ARBA" id="ARBA00022692"/>
    </source>
</evidence>
<evidence type="ECO:0000256" key="8">
    <source>
        <dbReference type="SAM" id="MobiDB-lite"/>
    </source>
</evidence>
<name>A0ABN7HUX3_9BURK</name>
<keyword evidence="4" id="KW-1134">Transmembrane beta strand</keyword>
<dbReference type="Proteomes" id="UP000656319">
    <property type="component" value="Unassembled WGS sequence"/>
</dbReference>
<evidence type="ECO:0000256" key="2">
    <source>
        <dbReference type="ARBA" id="ARBA00007613"/>
    </source>
</evidence>
<gene>
    <name evidence="9" type="ORF">LMG27952_03441</name>
</gene>
<organism evidence="9 10">
    <name type="scientific">Paraburkholderia hiiakae</name>
    <dbReference type="NCBI Taxonomy" id="1081782"/>
    <lineage>
        <taxon>Bacteria</taxon>
        <taxon>Pseudomonadati</taxon>
        <taxon>Pseudomonadota</taxon>
        <taxon>Betaproteobacteria</taxon>
        <taxon>Burkholderiales</taxon>
        <taxon>Burkholderiaceae</taxon>
        <taxon>Paraburkholderia</taxon>
    </lineage>
</organism>
<comment type="similarity">
    <text evidence="2">Belongs to the outer membrane factor (OMF) (TC 1.B.17) family.</text>
</comment>
<keyword evidence="3" id="KW-0813">Transport</keyword>